<evidence type="ECO:0000313" key="5">
    <source>
        <dbReference type="Proteomes" id="UP000613580"/>
    </source>
</evidence>
<proteinExistence type="predicted"/>
<organism evidence="4 5">
    <name type="scientific">Mycena chlorophos</name>
    <name type="common">Agaric fungus</name>
    <name type="synonym">Agaricus chlorophos</name>
    <dbReference type="NCBI Taxonomy" id="658473"/>
    <lineage>
        <taxon>Eukaryota</taxon>
        <taxon>Fungi</taxon>
        <taxon>Dikarya</taxon>
        <taxon>Basidiomycota</taxon>
        <taxon>Agaricomycotina</taxon>
        <taxon>Agaricomycetes</taxon>
        <taxon>Agaricomycetidae</taxon>
        <taxon>Agaricales</taxon>
        <taxon>Marasmiineae</taxon>
        <taxon>Mycenaceae</taxon>
        <taxon>Mycena</taxon>
    </lineage>
</organism>
<dbReference type="Pfam" id="PF18803">
    <property type="entry name" value="CxC2"/>
    <property type="match status" value="1"/>
</dbReference>
<reference evidence="4" key="1">
    <citation type="submission" date="2020-05" db="EMBL/GenBank/DDBJ databases">
        <title>Mycena genomes resolve the evolution of fungal bioluminescence.</title>
        <authorList>
            <person name="Tsai I.J."/>
        </authorList>
    </citation>
    <scope>NUCLEOTIDE SEQUENCE</scope>
    <source>
        <strain evidence="4">110903Hualien_Pintung</strain>
    </source>
</reference>
<dbReference type="InterPro" id="IPR040521">
    <property type="entry name" value="KDZ"/>
</dbReference>
<evidence type="ECO:0000259" key="3">
    <source>
        <dbReference type="Pfam" id="PF18803"/>
    </source>
</evidence>
<dbReference type="Proteomes" id="UP000613580">
    <property type="component" value="Unassembled WGS sequence"/>
</dbReference>
<dbReference type="AlphaFoldDB" id="A0A8H6WM78"/>
<sequence length="1043" mass="117502">MSSQRGARPLRFRVGRSVVPRTADRATHFRANGSAETRYVNVERAKRPRLEQRDDEDGLSSWTPFADEEGWEDVVDAVDSVTSVPGHHGRRRHAADDPMRMWMPHMSQFLDELLRGEGLGRHFQNPTCALCGVDALEFFRCVQCGPFLECESCARLRHSTLPLHTLQWWDGSSWAKCSLYREPGVVKQLGLEYQLGHHGLKCPLPEGPGRTITVIGVGRIVKVDVRFCGCTEALHHRLGHISQLLHNGWYPATVAQPHTCATFEALDVFRLLKVGCNVNVTDYMNTLARMTSATFRNRVPQRARAMGRMSRQYDFLLLLKRAGRGHVPEGVSLTPPGGLAVRCWACPDPERNLAPGWETQPDQYRFATFLALDANFRLKNRLRRNERPDPSLGSGLLYFVKDEPYKRHLRDYVAEHDVSTCIAFAALMQKETRLTTGLRVSGVGGCVCARHGVVRPQGIGDLQKGERYANMDWVFMSAVGGSNVKRLVISYDIACQWKQRLRERVKKIKAPEIATRLDDYELQFALPVWHAAAHETRCQAEMSLSHAVGVGRTDGEGIERTWAILNPMSWSTKEMGEGNRHDTLDNKVDQINFDKNIGETLARKMIIAIKERDRQVAEFAEVDESVEEPLRKEWQARLDVWHADRSQALPYLLDGKHVGLTEAQILAELKAAELVDLREGRGDVLGVKMTSVAFIKAGLQLEDQQRRIKNEVQETTTLSAERASQLDELRGGFYKKLPVLRAKAEEQREGDEPPPLAEDIRLWLPSRLTASERRAVCTPSLVSTEERLREGQCGDAISKLRGHLHSKTHLVDQRNANAVGQATSTRYGGLIARVDGHVKREAAKYTAAREAGLALNNDFAPKFQQLTDEDLRVYEEAESDAKARAELGRLGSARRARNEPSLKRGLGPVSWIWFVGGDGDQKELHDSVRVQWTKAKARRDRWTEEVAILKEEMRRVLRSIDADVADWEKRLELRTEVDAELAAGLRAYGLRQAAMLRRIGASFRARWSTSAAEGVRSVVNATSDDDEDDEVQPDGDEQMDTEV</sequence>
<name>A0A8H6WM78_MYCCL</name>
<feature type="compositionally biased region" description="Acidic residues" evidence="2">
    <location>
        <begin position="1023"/>
        <end position="1043"/>
    </location>
</feature>
<keyword evidence="5" id="KW-1185">Reference proteome</keyword>
<protein>
    <submittedName>
        <fullName evidence="4">CxC2 domain-containing protein</fullName>
    </submittedName>
</protein>
<dbReference type="EMBL" id="JACAZE010000001">
    <property type="protein sequence ID" value="KAF7322306.1"/>
    <property type="molecule type" value="Genomic_DNA"/>
</dbReference>
<feature type="region of interest" description="Disordered" evidence="2">
    <location>
        <begin position="1012"/>
        <end position="1043"/>
    </location>
</feature>
<feature type="coiled-coil region" evidence="1">
    <location>
        <begin position="939"/>
        <end position="970"/>
    </location>
</feature>
<dbReference type="InterPro" id="IPR041457">
    <property type="entry name" value="CxC2_KDZ-assoc"/>
</dbReference>
<evidence type="ECO:0000313" key="4">
    <source>
        <dbReference type="EMBL" id="KAF7322306.1"/>
    </source>
</evidence>
<dbReference type="PANTHER" id="PTHR33096">
    <property type="entry name" value="CXC2 DOMAIN-CONTAINING PROTEIN"/>
    <property type="match status" value="1"/>
</dbReference>
<feature type="domain" description="CxC2-like cysteine cluster KDZ transposase-associated" evidence="3">
    <location>
        <begin position="187"/>
        <end position="294"/>
    </location>
</feature>
<keyword evidence="1" id="KW-0175">Coiled coil</keyword>
<accession>A0A8H6WM78</accession>
<comment type="caution">
    <text evidence="4">The sequence shown here is derived from an EMBL/GenBank/DDBJ whole genome shotgun (WGS) entry which is preliminary data.</text>
</comment>
<dbReference type="Pfam" id="PF18758">
    <property type="entry name" value="KDZ"/>
    <property type="match status" value="1"/>
</dbReference>
<evidence type="ECO:0000256" key="1">
    <source>
        <dbReference type="SAM" id="Coils"/>
    </source>
</evidence>
<dbReference type="CDD" id="cd19757">
    <property type="entry name" value="Bbox1"/>
    <property type="match status" value="1"/>
</dbReference>
<dbReference type="PANTHER" id="PTHR33096:SF1">
    <property type="entry name" value="CXC1-LIKE CYSTEINE CLUSTER ASSOCIATED WITH KDZ TRANSPOSASES DOMAIN-CONTAINING PROTEIN"/>
    <property type="match status" value="1"/>
</dbReference>
<dbReference type="OrthoDB" id="2682806at2759"/>
<gene>
    <name evidence="4" type="ORF">HMN09_00008200</name>
</gene>
<evidence type="ECO:0000256" key="2">
    <source>
        <dbReference type="SAM" id="MobiDB-lite"/>
    </source>
</evidence>